<keyword evidence="1" id="KW-0547">Nucleotide-binding</keyword>
<comment type="caution">
    <text evidence="5">The sequence shown here is derived from an EMBL/GenBank/DDBJ whole genome shotgun (WGS) entry which is preliminary data.</text>
</comment>
<evidence type="ECO:0000313" key="6">
    <source>
        <dbReference type="Proteomes" id="UP000680638"/>
    </source>
</evidence>
<accession>A0ABQ4LRC1</accession>
<evidence type="ECO:0000256" key="3">
    <source>
        <dbReference type="ARBA" id="ARBA00022840"/>
    </source>
</evidence>
<dbReference type="Pfam" id="PF02626">
    <property type="entry name" value="CT_A_B"/>
    <property type="match status" value="1"/>
</dbReference>
<evidence type="ECO:0000256" key="1">
    <source>
        <dbReference type="ARBA" id="ARBA00022741"/>
    </source>
</evidence>
<protein>
    <submittedName>
        <fullName evidence="5">KipI antagonist</fullName>
    </submittedName>
</protein>
<dbReference type="PANTHER" id="PTHR43309">
    <property type="entry name" value="5-OXOPROLINASE SUBUNIT C"/>
    <property type="match status" value="1"/>
</dbReference>
<reference evidence="5 6" key="1">
    <citation type="submission" date="2021-03" db="EMBL/GenBank/DDBJ databases">
        <title>Antimicrobial resistance genes in bacteria isolated from Japanese honey, and their potential for conferring macrolide and lincosamide resistance in the American foulbrood pathogen Paenibacillus larvae.</title>
        <authorList>
            <person name="Okamoto M."/>
            <person name="Kumagai M."/>
            <person name="Kanamori H."/>
            <person name="Takamatsu D."/>
        </authorList>
    </citation>
    <scope>NUCLEOTIDE SEQUENCE [LARGE SCALE GENOMIC DNA]</scope>
    <source>
        <strain evidence="5 6">J21TS3</strain>
    </source>
</reference>
<organism evidence="5 6">
    <name type="scientific">Paenibacillus cookii</name>
    <dbReference type="NCBI Taxonomy" id="157839"/>
    <lineage>
        <taxon>Bacteria</taxon>
        <taxon>Bacillati</taxon>
        <taxon>Bacillota</taxon>
        <taxon>Bacilli</taxon>
        <taxon>Bacillales</taxon>
        <taxon>Paenibacillaceae</taxon>
        <taxon>Paenibacillus</taxon>
    </lineage>
</organism>
<dbReference type="EMBL" id="BORW01000002">
    <property type="protein sequence ID" value="GIO65816.1"/>
    <property type="molecule type" value="Genomic_DNA"/>
</dbReference>
<dbReference type="SUPFAM" id="SSF50891">
    <property type="entry name" value="Cyclophilin-like"/>
    <property type="match status" value="1"/>
</dbReference>
<dbReference type="SMART" id="SM00797">
    <property type="entry name" value="AHS2"/>
    <property type="match status" value="1"/>
</dbReference>
<dbReference type="NCBIfam" id="TIGR00724">
    <property type="entry name" value="urea_amlyse_rel"/>
    <property type="match status" value="1"/>
</dbReference>
<dbReference type="InterPro" id="IPR003778">
    <property type="entry name" value="CT_A_B"/>
</dbReference>
<dbReference type="PANTHER" id="PTHR43309:SF5">
    <property type="entry name" value="5-OXOPROLINASE SUBUNIT C"/>
    <property type="match status" value="1"/>
</dbReference>
<evidence type="ECO:0000259" key="4">
    <source>
        <dbReference type="SMART" id="SM00797"/>
    </source>
</evidence>
<evidence type="ECO:0000256" key="2">
    <source>
        <dbReference type="ARBA" id="ARBA00022801"/>
    </source>
</evidence>
<dbReference type="InterPro" id="IPR052708">
    <property type="entry name" value="PxpC"/>
</dbReference>
<sequence>MSIEVLKPGLLVTVQDLGRTGYGKYGLGRSGAMDGFAHRVANWLVGNAESEAALEVTWSGFSVRFRQSMLVSITGADLSPESGGTPVPMWRPVWFRQGSELAFKRPVSGCRAYVAVAGGVDSPQVLGSRSTHLRAGIGGLNGRALQAGDVLHNKDSGRFGSPAASSRDFAEHVFFRAARWSAAPRPGYIRGNQAVRVTRGRQYDDFRAADLRRFFEDSYRVKPESDRMGYRLSGPRLELRTPREYLSEGVADGTVQVPADGQPIILMADRQTLGGYPKIAQVVSADLPKVAQLSPGDAIRFREVSLDEAEQLYLARERGLRRLKTMIDVRLEGMFGC</sequence>
<name>A0ABQ4LRC1_9BACL</name>
<dbReference type="RefSeq" id="WP_212947544.1">
    <property type="nucleotide sequence ID" value="NZ_BORW01000002.1"/>
</dbReference>
<keyword evidence="2" id="KW-0378">Hydrolase</keyword>
<proteinExistence type="predicted"/>
<keyword evidence="6" id="KW-1185">Reference proteome</keyword>
<dbReference type="Gene3D" id="2.40.100.10">
    <property type="entry name" value="Cyclophilin-like"/>
    <property type="match status" value="1"/>
</dbReference>
<dbReference type="Proteomes" id="UP000680638">
    <property type="component" value="Unassembled WGS sequence"/>
</dbReference>
<dbReference type="InterPro" id="IPR029000">
    <property type="entry name" value="Cyclophilin-like_dom_sf"/>
</dbReference>
<keyword evidence="3" id="KW-0067">ATP-binding</keyword>
<gene>
    <name evidence="5" type="primary">kipA</name>
    <name evidence="5" type="ORF">J21TS3_06370</name>
</gene>
<evidence type="ECO:0000313" key="5">
    <source>
        <dbReference type="EMBL" id="GIO65816.1"/>
    </source>
</evidence>
<feature type="domain" description="Carboxyltransferase" evidence="4">
    <location>
        <begin position="24"/>
        <end position="319"/>
    </location>
</feature>